<gene>
    <name evidence="2" type="ORF">BAU06_10000</name>
    <name evidence="3" type="ORF">BAU08_10200</name>
</gene>
<dbReference type="RefSeq" id="WP_066348029.1">
    <property type="nucleotide sequence ID" value="NZ_CBCSFJ010000036.1"/>
</dbReference>
<feature type="signal peptide" evidence="1">
    <location>
        <begin position="1"/>
        <end position="21"/>
    </location>
</feature>
<dbReference type="EMBL" id="CP016170">
    <property type="protein sequence ID" value="ANN66582.1"/>
    <property type="molecule type" value="Genomic_DNA"/>
</dbReference>
<evidence type="ECO:0000313" key="4">
    <source>
        <dbReference type="Proteomes" id="UP000091897"/>
    </source>
</evidence>
<evidence type="ECO:0000256" key="1">
    <source>
        <dbReference type="SAM" id="SignalP"/>
    </source>
</evidence>
<dbReference type="KEGG" id="bbro:BAU06_10000"/>
<organism evidence="3 5">
    <name type="scientific">Bordetella bronchialis</name>
    <dbReference type="NCBI Taxonomy" id="463025"/>
    <lineage>
        <taxon>Bacteria</taxon>
        <taxon>Pseudomonadati</taxon>
        <taxon>Pseudomonadota</taxon>
        <taxon>Betaproteobacteria</taxon>
        <taxon>Burkholderiales</taxon>
        <taxon>Alcaligenaceae</taxon>
        <taxon>Bordetella</taxon>
    </lineage>
</organism>
<name>A0A193FFP2_9BORD</name>
<accession>A0A193FFP2</accession>
<dbReference type="Proteomes" id="UP000092213">
    <property type="component" value="Chromosome"/>
</dbReference>
<feature type="chain" id="PRO_5008258143" description="Lipoprotein" evidence="1">
    <location>
        <begin position="22"/>
        <end position="146"/>
    </location>
</feature>
<keyword evidence="4" id="KW-1185">Reference proteome</keyword>
<evidence type="ECO:0000313" key="5">
    <source>
        <dbReference type="Proteomes" id="UP000092213"/>
    </source>
</evidence>
<dbReference type="PROSITE" id="PS51257">
    <property type="entry name" value="PROKAR_LIPOPROTEIN"/>
    <property type="match status" value="1"/>
</dbReference>
<dbReference type="EMBL" id="CP016171">
    <property type="protein sequence ID" value="ANN71660.1"/>
    <property type="molecule type" value="Genomic_DNA"/>
</dbReference>
<dbReference type="OrthoDB" id="8685129at2"/>
<proteinExistence type="predicted"/>
<dbReference type="AlphaFoldDB" id="A0A193FFP2"/>
<dbReference type="Proteomes" id="UP000091897">
    <property type="component" value="Chromosome"/>
</dbReference>
<protein>
    <recommendedName>
        <fullName evidence="6">Lipoprotein</fullName>
    </recommendedName>
</protein>
<sequence length="146" mass="15641">MYRIFAAAAALAFGLAGCTFGIAPGRDSPSGDYKIAVNYQSAYNVARAQAEQCLTGKSAYRVVGNLDAASRTGQVKVLAPFTDNNIALVDLKAIDDGNTDVHIEMWGEGIWNADAVIAMRDAIQFQIPACVSYMPTDSSVKTKRSR</sequence>
<keyword evidence="1" id="KW-0732">Signal</keyword>
<evidence type="ECO:0000313" key="3">
    <source>
        <dbReference type="EMBL" id="ANN71660.1"/>
    </source>
</evidence>
<evidence type="ECO:0008006" key="6">
    <source>
        <dbReference type="Google" id="ProtNLM"/>
    </source>
</evidence>
<dbReference type="NCBIfam" id="NF046053">
    <property type="entry name" value="lipo_BPTD_2524"/>
    <property type="match status" value="1"/>
</dbReference>
<reference evidence="4 5" key="1">
    <citation type="submission" date="2016-06" db="EMBL/GenBank/DDBJ databases">
        <title>Complete genome sequences of Bordetella bronchialis and Bordetella flabilis.</title>
        <authorList>
            <person name="LiPuma J.J."/>
            <person name="Spilker T."/>
        </authorList>
    </citation>
    <scope>NUCLEOTIDE SEQUENCE [LARGE SCALE GENOMIC DNA]</scope>
    <source>
        <strain evidence="3 5">AU17976</strain>
        <strain evidence="2 4">AU3182</strain>
    </source>
</reference>
<evidence type="ECO:0000313" key="2">
    <source>
        <dbReference type="EMBL" id="ANN66582.1"/>
    </source>
</evidence>